<evidence type="ECO:0000256" key="2">
    <source>
        <dbReference type="ARBA" id="ARBA00022692"/>
    </source>
</evidence>
<evidence type="ECO:0000256" key="4">
    <source>
        <dbReference type="ARBA" id="ARBA00023136"/>
    </source>
</evidence>
<organism evidence="7 8">
    <name type="scientific">Leptospira gomenensis</name>
    <dbReference type="NCBI Taxonomy" id="2484974"/>
    <lineage>
        <taxon>Bacteria</taxon>
        <taxon>Pseudomonadati</taxon>
        <taxon>Spirochaetota</taxon>
        <taxon>Spirochaetia</taxon>
        <taxon>Leptospirales</taxon>
        <taxon>Leptospiraceae</taxon>
        <taxon>Leptospira</taxon>
    </lineage>
</organism>
<dbReference type="Gene3D" id="3.40.50.410">
    <property type="entry name" value="von Willebrand factor, type A domain"/>
    <property type="match status" value="1"/>
</dbReference>
<evidence type="ECO:0000313" key="7">
    <source>
        <dbReference type="EMBL" id="TGK38408.1"/>
    </source>
</evidence>
<feature type="transmembrane region" description="Helical" evidence="5">
    <location>
        <begin position="53"/>
        <end position="75"/>
    </location>
</feature>
<dbReference type="InterPro" id="IPR050768">
    <property type="entry name" value="UPF0353/GerABKA_families"/>
</dbReference>
<dbReference type="NCBIfam" id="NF047506">
    <property type="entry name" value="VWA_BatB_Lepto"/>
    <property type="match status" value="1"/>
</dbReference>
<dbReference type="RefSeq" id="WP_135595182.1">
    <property type="nucleotide sequence ID" value="NZ_RQEZ01000003.1"/>
</dbReference>
<protein>
    <submittedName>
        <fullName evidence="7">VWA domain-containing protein</fullName>
    </submittedName>
</protein>
<dbReference type="SUPFAM" id="SSF53300">
    <property type="entry name" value="vWA-like"/>
    <property type="match status" value="1"/>
</dbReference>
<evidence type="ECO:0000259" key="6">
    <source>
        <dbReference type="PROSITE" id="PS50234"/>
    </source>
</evidence>
<evidence type="ECO:0000256" key="1">
    <source>
        <dbReference type="ARBA" id="ARBA00022475"/>
    </source>
</evidence>
<keyword evidence="4 5" id="KW-0472">Membrane</keyword>
<dbReference type="AlphaFoldDB" id="A0A5F1YF18"/>
<dbReference type="PANTHER" id="PTHR22550">
    <property type="entry name" value="SPORE GERMINATION PROTEIN"/>
    <property type="match status" value="1"/>
</dbReference>
<feature type="transmembrane region" description="Helical" evidence="5">
    <location>
        <begin position="12"/>
        <end position="32"/>
    </location>
</feature>
<dbReference type="EMBL" id="RQFA01000010">
    <property type="protein sequence ID" value="TGK38408.1"/>
    <property type="molecule type" value="Genomic_DNA"/>
</dbReference>
<dbReference type="PROSITE" id="PS50234">
    <property type="entry name" value="VWFA"/>
    <property type="match status" value="1"/>
</dbReference>
<dbReference type="Proteomes" id="UP000298277">
    <property type="component" value="Unassembled WGS sequence"/>
</dbReference>
<keyword evidence="8" id="KW-1185">Reference proteome</keyword>
<dbReference type="OrthoDB" id="9807628at2"/>
<evidence type="ECO:0000313" key="8">
    <source>
        <dbReference type="Proteomes" id="UP000298277"/>
    </source>
</evidence>
<dbReference type="Pfam" id="PF13519">
    <property type="entry name" value="VWA_2"/>
    <property type="match status" value="1"/>
</dbReference>
<dbReference type="PANTHER" id="PTHR22550:SF5">
    <property type="entry name" value="LEUCINE ZIPPER PROTEIN 4"/>
    <property type="match status" value="1"/>
</dbReference>
<gene>
    <name evidence="7" type="ORF">EHQ17_01820</name>
</gene>
<keyword evidence="1" id="KW-1003">Cell membrane</keyword>
<name>A0A5F1YF18_9LEPT</name>
<evidence type="ECO:0000256" key="5">
    <source>
        <dbReference type="SAM" id="Phobius"/>
    </source>
</evidence>
<feature type="domain" description="VWFA" evidence="6">
    <location>
        <begin position="92"/>
        <end position="302"/>
    </location>
</feature>
<feature type="transmembrane region" description="Helical" evidence="5">
    <location>
        <begin position="314"/>
        <end position="333"/>
    </location>
</feature>
<comment type="caution">
    <text evidence="7">The sequence shown here is derived from an EMBL/GenBank/DDBJ whole genome shotgun (WGS) entry which is preliminary data.</text>
</comment>
<keyword evidence="2 5" id="KW-0812">Transmembrane</keyword>
<reference evidence="7" key="1">
    <citation type="journal article" date="2019" name="PLoS Negl. Trop. Dis.">
        <title>Revisiting the worldwide diversity of Leptospira species in the environment.</title>
        <authorList>
            <person name="Vincent A.T."/>
            <person name="Schiettekatte O."/>
            <person name="Bourhy P."/>
            <person name="Veyrier F.J."/>
            <person name="Picardeau M."/>
        </authorList>
    </citation>
    <scope>NUCLEOTIDE SEQUENCE [LARGE SCALE GENOMIC DNA]</scope>
    <source>
        <strain evidence="7">201800299</strain>
    </source>
</reference>
<sequence length="350" mass="38994">MIQNTSSVFQNVFFVLCILIFIYSISRIYILRKISVWKREYPGLERSASFPRAGVAAVRILFLSASLVCIFFTGWKTDYTDEKKEESFRGVDILFLVDVSLSMQAIDSQPNRLAKFKATLLRMLPALSGNRFGMIVFAGSPFLYCPMTSDVAAFSDYVRGLDADMIGDRGTDLAKAFQKAEDLLNSDKVFRNRILILVTDGEDIGDPETVKFPASFQIWGAGTSTGGPIVYNDDDSGLSGYLMKDGSLSPNESLPSVIRSKMNAEFLNDLADKNGGKFFPLETNSPDGESLKKEIRSLEENLYSRKKNLKRAEGSGKFILAAVLFLLLDWILVESALFPSAKKRSHLDKL</sequence>
<accession>A0A5F1YF18</accession>
<dbReference type="InterPro" id="IPR036465">
    <property type="entry name" value="vWFA_dom_sf"/>
</dbReference>
<evidence type="ECO:0000256" key="3">
    <source>
        <dbReference type="ARBA" id="ARBA00022989"/>
    </source>
</evidence>
<keyword evidence="3 5" id="KW-1133">Transmembrane helix</keyword>
<dbReference type="SMART" id="SM00327">
    <property type="entry name" value="VWA"/>
    <property type="match status" value="1"/>
</dbReference>
<proteinExistence type="predicted"/>
<dbReference type="InterPro" id="IPR002035">
    <property type="entry name" value="VWF_A"/>
</dbReference>